<name>A0A0H4T9Q0_9BACT</name>
<dbReference type="InterPro" id="IPR005727">
    <property type="entry name" value="Ribosomal_uL22_bac/chlpt-type"/>
</dbReference>
<dbReference type="GO" id="GO:0019843">
    <property type="term" value="F:rRNA binding"/>
    <property type="evidence" value="ECO:0007669"/>
    <property type="project" value="UniProtKB-UniRule"/>
</dbReference>
<dbReference type="Pfam" id="PF00237">
    <property type="entry name" value="Ribosomal_L22"/>
    <property type="match status" value="1"/>
</dbReference>
<dbReference type="GO" id="GO:0003735">
    <property type="term" value="F:structural constituent of ribosome"/>
    <property type="evidence" value="ECO:0007669"/>
    <property type="project" value="InterPro"/>
</dbReference>
<dbReference type="HAMAP" id="MF_01331_B">
    <property type="entry name" value="Ribosomal_uL22_B"/>
    <property type="match status" value="1"/>
</dbReference>
<dbReference type="SUPFAM" id="SSF54843">
    <property type="entry name" value="Ribosomal protein L22"/>
    <property type="match status" value="1"/>
</dbReference>
<evidence type="ECO:0000256" key="3">
    <source>
        <dbReference type="ARBA" id="ARBA00022884"/>
    </source>
</evidence>
<accession>A0A0H4T9Q0</accession>
<dbReference type="PANTHER" id="PTHR13501">
    <property type="entry name" value="CHLOROPLAST 50S RIBOSOMAL PROTEIN L22-RELATED"/>
    <property type="match status" value="1"/>
</dbReference>
<feature type="compositionally biased region" description="Basic and acidic residues" evidence="11">
    <location>
        <begin position="135"/>
        <end position="153"/>
    </location>
</feature>
<dbReference type="EMBL" id="KT007014">
    <property type="protein sequence ID" value="AKQ03505.1"/>
    <property type="molecule type" value="Genomic_DNA"/>
</dbReference>
<dbReference type="CDD" id="cd00336">
    <property type="entry name" value="Ribosomal_L22"/>
    <property type="match status" value="1"/>
</dbReference>
<comment type="subunit">
    <text evidence="7 9">Part of the 50S ribosomal subunit.</text>
</comment>
<comment type="function">
    <text evidence="7">The globular domain of the protein is located near the polypeptide exit tunnel on the outside of the subunit, while an extended beta-hairpin is found that lines the wall of the exit tunnel in the center of the 70S ribosome.</text>
</comment>
<dbReference type="GO" id="GO:0022625">
    <property type="term" value="C:cytosolic large ribosomal subunit"/>
    <property type="evidence" value="ECO:0007669"/>
    <property type="project" value="TreeGrafter"/>
</dbReference>
<organism evidence="12">
    <name type="scientific">uncultured Microgenomates bacterium Rifle_16ft_4_minimus_38077</name>
    <dbReference type="NCBI Taxonomy" id="1665117"/>
    <lineage>
        <taxon>Bacteria</taxon>
        <taxon>Candidatus Microgenomatota</taxon>
        <taxon>environmental samples</taxon>
    </lineage>
</organism>
<evidence type="ECO:0000256" key="10">
    <source>
        <dbReference type="RuleBase" id="RU004008"/>
    </source>
</evidence>
<proteinExistence type="inferred from homology"/>
<keyword evidence="4 7" id="KW-0689">Ribosomal protein</keyword>
<feature type="region of interest" description="Disordered" evidence="11">
    <location>
        <begin position="130"/>
        <end position="166"/>
    </location>
</feature>
<reference evidence="12" key="1">
    <citation type="journal article" date="2015" name="ISME J.">
        <title>Aquifer environment selects for microbial species cohorts in sediment and groundwater.</title>
        <authorList>
            <person name="Hug L.A."/>
            <person name="Thomas B.C."/>
            <person name="Brown C.T."/>
            <person name="Frischkorn K.R."/>
            <person name="Williams K.H."/>
            <person name="Tringe S.G."/>
            <person name="Banfield J.F."/>
        </authorList>
    </citation>
    <scope>NUCLEOTIDE SEQUENCE</scope>
</reference>
<evidence type="ECO:0000256" key="6">
    <source>
        <dbReference type="ARBA" id="ARBA00035207"/>
    </source>
</evidence>
<dbReference type="AlphaFoldDB" id="A0A0H4T9Q0"/>
<dbReference type="InterPro" id="IPR001063">
    <property type="entry name" value="Ribosomal_uL22"/>
</dbReference>
<evidence type="ECO:0000256" key="5">
    <source>
        <dbReference type="ARBA" id="ARBA00023274"/>
    </source>
</evidence>
<sequence>MEFVSDFDIRISNLISMEIKAIQKYIRMSPRKLRLVATLLRKMSPSRALEVLPHLGKRAAEPLRKVINTAVANAKVKKINESDLVFKEIQINEGPRLKRGHAGARGIYKPYQRKMSHIRVVLTTRKSEIQNTKSETMERKSGKEKITIHDSKKSNQKITRKSKGGK</sequence>
<gene>
    <name evidence="7" type="primary">rplV</name>
</gene>
<keyword evidence="2 7" id="KW-0699">rRNA-binding</keyword>
<dbReference type="InterPro" id="IPR047867">
    <property type="entry name" value="Ribosomal_uL22_bac/org-type"/>
</dbReference>
<protein>
    <recommendedName>
        <fullName evidence="6 7">Large ribosomal subunit protein uL22</fullName>
    </recommendedName>
</protein>
<comment type="function">
    <text evidence="7 10">This protein binds specifically to 23S rRNA; its binding is stimulated by other ribosomal proteins, e.g., L4, L17, and L20. It is important during the early stages of 50S assembly. It makes multiple contacts with different domains of the 23S rRNA in the assembled 50S subunit and ribosome.</text>
</comment>
<evidence type="ECO:0000313" key="12">
    <source>
        <dbReference type="EMBL" id="AKQ03505.1"/>
    </source>
</evidence>
<keyword evidence="5 7" id="KW-0687">Ribonucleoprotein</keyword>
<evidence type="ECO:0000256" key="8">
    <source>
        <dbReference type="RuleBase" id="RU004005"/>
    </source>
</evidence>
<evidence type="ECO:0000256" key="4">
    <source>
        <dbReference type="ARBA" id="ARBA00022980"/>
    </source>
</evidence>
<comment type="similarity">
    <text evidence="1 7 8">Belongs to the universal ribosomal protein uL22 family.</text>
</comment>
<evidence type="ECO:0000256" key="1">
    <source>
        <dbReference type="ARBA" id="ARBA00009451"/>
    </source>
</evidence>
<evidence type="ECO:0000256" key="7">
    <source>
        <dbReference type="HAMAP-Rule" id="MF_01331"/>
    </source>
</evidence>
<keyword evidence="3 7" id="KW-0694">RNA-binding</keyword>
<evidence type="ECO:0000256" key="11">
    <source>
        <dbReference type="SAM" id="MobiDB-lite"/>
    </source>
</evidence>
<dbReference type="PANTHER" id="PTHR13501:SF8">
    <property type="entry name" value="LARGE RIBOSOMAL SUBUNIT PROTEIN UL22M"/>
    <property type="match status" value="1"/>
</dbReference>
<dbReference type="Gene3D" id="3.90.470.10">
    <property type="entry name" value="Ribosomal protein L22/L17"/>
    <property type="match status" value="1"/>
</dbReference>
<evidence type="ECO:0000256" key="2">
    <source>
        <dbReference type="ARBA" id="ARBA00022730"/>
    </source>
</evidence>
<feature type="compositionally biased region" description="Basic residues" evidence="11">
    <location>
        <begin position="154"/>
        <end position="166"/>
    </location>
</feature>
<evidence type="ECO:0000256" key="9">
    <source>
        <dbReference type="RuleBase" id="RU004006"/>
    </source>
</evidence>
<dbReference type="GO" id="GO:0006412">
    <property type="term" value="P:translation"/>
    <property type="evidence" value="ECO:0007669"/>
    <property type="project" value="UniProtKB-UniRule"/>
</dbReference>
<dbReference type="InterPro" id="IPR036394">
    <property type="entry name" value="Ribosomal_uL22_sf"/>
</dbReference>